<feature type="region of interest" description="Disordered" evidence="1">
    <location>
        <begin position="80"/>
        <end position="108"/>
    </location>
</feature>
<dbReference type="GO" id="GO:0003677">
    <property type="term" value="F:DNA binding"/>
    <property type="evidence" value="ECO:0007669"/>
    <property type="project" value="UniProtKB-KW"/>
</dbReference>
<dbReference type="InterPro" id="IPR012340">
    <property type="entry name" value="NA-bd_OB-fold"/>
</dbReference>
<organism evidence="3 4">
    <name type="scientific">Nakamurella panacisegetis</name>
    <dbReference type="NCBI Taxonomy" id="1090615"/>
    <lineage>
        <taxon>Bacteria</taxon>
        <taxon>Bacillati</taxon>
        <taxon>Actinomycetota</taxon>
        <taxon>Actinomycetes</taxon>
        <taxon>Nakamurellales</taxon>
        <taxon>Nakamurellaceae</taxon>
        <taxon>Nakamurella</taxon>
    </lineage>
</organism>
<dbReference type="STRING" id="1090615.SAMN04515671_1633"/>
<evidence type="ECO:0000313" key="3">
    <source>
        <dbReference type="EMBL" id="SDO66428.1"/>
    </source>
</evidence>
<dbReference type="Pfam" id="PF00313">
    <property type="entry name" value="CSD"/>
    <property type="match status" value="1"/>
</dbReference>
<dbReference type="SUPFAM" id="SSF50249">
    <property type="entry name" value="Nucleic acid-binding proteins"/>
    <property type="match status" value="1"/>
</dbReference>
<keyword evidence="3" id="KW-0238">DNA-binding</keyword>
<evidence type="ECO:0000313" key="4">
    <source>
        <dbReference type="Proteomes" id="UP000198741"/>
    </source>
</evidence>
<accession>A0A1H0LE03</accession>
<evidence type="ECO:0000259" key="2">
    <source>
        <dbReference type="Pfam" id="PF00313"/>
    </source>
</evidence>
<evidence type="ECO:0000256" key="1">
    <source>
        <dbReference type="SAM" id="MobiDB-lite"/>
    </source>
</evidence>
<gene>
    <name evidence="3" type="ORF">SAMN04515671_1633</name>
</gene>
<sequence>MTFGTVREWHTDEGWGVIDSTDTPGGCWAHFSAVVMPGYHTLSSGSQVDFDWRSPGQDGFNFTATQVWIGDRTNGTVDPVEGFQRDNAGAYNSSVRINPGNRTSRRKR</sequence>
<name>A0A1H0LE03_9ACTN</name>
<feature type="domain" description="CSD" evidence="2">
    <location>
        <begin position="4"/>
        <end position="59"/>
    </location>
</feature>
<reference evidence="3 4" key="1">
    <citation type="submission" date="2016-10" db="EMBL/GenBank/DDBJ databases">
        <authorList>
            <person name="de Groot N.N."/>
        </authorList>
    </citation>
    <scope>NUCLEOTIDE SEQUENCE [LARGE SCALE GENOMIC DNA]</scope>
    <source>
        <strain evidence="4">P4-7,KCTC 19426,CECT 7604</strain>
    </source>
</reference>
<dbReference type="RefSeq" id="WP_090475522.1">
    <property type="nucleotide sequence ID" value="NZ_LT629710.1"/>
</dbReference>
<dbReference type="OrthoDB" id="5195005at2"/>
<dbReference type="EMBL" id="LT629710">
    <property type="protein sequence ID" value="SDO66428.1"/>
    <property type="molecule type" value="Genomic_DNA"/>
</dbReference>
<dbReference type="Proteomes" id="UP000198741">
    <property type="component" value="Chromosome I"/>
</dbReference>
<dbReference type="Gene3D" id="2.40.50.140">
    <property type="entry name" value="Nucleic acid-binding proteins"/>
    <property type="match status" value="1"/>
</dbReference>
<proteinExistence type="predicted"/>
<feature type="compositionally biased region" description="Polar residues" evidence="1">
    <location>
        <begin position="90"/>
        <end position="102"/>
    </location>
</feature>
<dbReference type="AlphaFoldDB" id="A0A1H0LE03"/>
<dbReference type="InterPro" id="IPR002059">
    <property type="entry name" value="CSP_DNA-bd"/>
</dbReference>
<protein>
    <submittedName>
        <fullName evidence="3">'Cold-shock' DNA-binding domain-containing protein</fullName>
    </submittedName>
</protein>
<keyword evidence="4" id="KW-1185">Reference proteome</keyword>